<dbReference type="Pfam" id="PF09084">
    <property type="entry name" value="NMT1"/>
    <property type="match status" value="1"/>
</dbReference>
<feature type="transmembrane region" description="Helical" evidence="4">
    <location>
        <begin position="70"/>
        <end position="95"/>
    </location>
</feature>
<feature type="domain" description="SsuA/THI5-like" evidence="5">
    <location>
        <begin position="115"/>
        <end position="327"/>
    </location>
</feature>
<dbReference type="PANTHER" id="PTHR30024:SF47">
    <property type="entry name" value="TAURINE-BINDING PERIPLASMIC PROTEIN"/>
    <property type="match status" value="1"/>
</dbReference>
<evidence type="ECO:0000256" key="2">
    <source>
        <dbReference type="ARBA" id="ARBA00010742"/>
    </source>
</evidence>
<evidence type="ECO:0000256" key="1">
    <source>
        <dbReference type="ARBA" id="ARBA00004418"/>
    </source>
</evidence>
<dbReference type="GO" id="GO:0042918">
    <property type="term" value="P:alkanesulfonate transmembrane transport"/>
    <property type="evidence" value="ECO:0007669"/>
    <property type="project" value="TreeGrafter"/>
</dbReference>
<dbReference type="EMBL" id="CABPSX010000002">
    <property type="protein sequence ID" value="VVG70216.1"/>
    <property type="molecule type" value="Genomic_DNA"/>
</dbReference>
<keyword evidence="3" id="KW-0732">Signal</keyword>
<evidence type="ECO:0000256" key="3">
    <source>
        <dbReference type="ARBA" id="ARBA00022729"/>
    </source>
</evidence>
<dbReference type="PANTHER" id="PTHR30024">
    <property type="entry name" value="ALIPHATIC SULFONATES-BINDING PROTEIN-RELATED"/>
    <property type="match status" value="1"/>
</dbReference>
<reference evidence="6 7" key="1">
    <citation type="submission" date="2019-08" db="EMBL/GenBank/DDBJ databases">
        <authorList>
            <person name="Peeters C."/>
        </authorList>
    </citation>
    <scope>NUCLEOTIDE SEQUENCE [LARGE SCALE GENOMIC DNA]</scope>
    <source>
        <strain evidence="6 7">LMG 18089</strain>
    </source>
</reference>
<name>A0A5E5P0M4_9BURK</name>
<accession>A0A5E5P0M4</accession>
<dbReference type="InterPro" id="IPR015168">
    <property type="entry name" value="SsuA/THI5"/>
</dbReference>
<evidence type="ECO:0000313" key="7">
    <source>
        <dbReference type="Proteomes" id="UP000364291"/>
    </source>
</evidence>
<comment type="similarity">
    <text evidence="2">Belongs to the bacterial solute-binding protein SsuA/TauA family.</text>
</comment>
<gene>
    <name evidence="6" type="ORF">PAP18089_01176</name>
</gene>
<keyword evidence="4" id="KW-1133">Transmembrane helix</keyword>
<evidence type="ECO:0000256" key="4">
    <source>
        <dbReference type="SAM" id="Phobius"/>
    </source>
</evidence>
<dbReference type="GO" id="GO:0042597">
    <property type="term" value="C:periplasmic space"/>
    <property type="evidence" value="ECO:0007669"/>
    <property type="project" value="UniProtKB-SubCell"/>
</dbReference>
<comment type="subcellular location">
    <subcellularLocation>
        <location evidence="1">Periplasm</location>
    </subcellularLocation>
</comment>
<proteinExistence type="inferred from homology"/>
<keyword evidence="4" id="KW-0812">Transmembrane</keyword>
<keyword evidence="4" id="KW-0472">Membrane</keyword>
<evidence type="ECO:0000259" key="5">
    <source>
        <dbReference type="Pfam" id="PF09084"/>
    </source>
</evidence>
<dbReference type="SUPFAM" id="SSF53850">
    <property type="entry name" value="Periplasmic binding protein-like II"/>
    <property type="match status" value="1"/>
</dbReference>
<sequence length="412" mass="42976">MRGAVASIVIDDVWHAETQLAEASGAADALWADSDSGRRAGARLCPASCGRRHAMTHVEARRVRDAVGRLIFVLILIALGLVALSLSAGASAAAAQPLEKPKITIAVGGKPGLYYLPLTIAEQLGYFKDEGLDVTIDDFAGGSKALQAVVGGSADVGTGAFEHTLLMQTKGLTYQAFAVLGAAPQLVLGVVKAKAGEVRSVKDLKGMRIGVSAPGSSTHMLVNVALAKVGLKPSDVSIVGVGSNATVVAAARGGQVDAVSNVDPMMTLLQESGDLKVLVDTRTQAGTRAMFGGPMPAAVMYAPQSFIQKNPRTVQALANAIVRADKWLQRASAADLLKTVPEAYLLGDKTLYLKAFANCREAFSPDGMMPPDGPATALKALASFTPEVKPSQIRLGDTWTNTFAIQANRQYP</sequence>
<dbReference type="AlphaFoldDB" id="A0A5E5P0M4"/>
<evidence type="ECO:0000313" key="6">
    <source>
        <dbReference type="EMBL" id="VVG70216.1"/>
    </source>
</evidence>
<dbReference type="Proteomes" id="UP000364291">
    <property type="component" value="Unassembled WGS sequence"/>
</dbReference>
<organism evidence="6 7">
    <name type="scientific">Pandoraea apista</name>
    <dbReference type="NCBI Taxonomy" id="93218"/>
    <lineage>
        <taxon>Bacteria</taxon>
        <taxon>Pseudomonadati</taxon>
        <taxon>Pseudomonadota</taxon>
        <taxon>Betaproteobacteria</taxon>
        <taxon>Burkholderiales</taxon>
        <taxon>Burkholderiaceae</taxon>
        <taxon>Pandoraea</taxon>
    </lineage>
</organism>
<dbReference type="Gene3D" id="3.40.190.10">
    <property type="entry name" value="Periplasmic binding protein-like II"/>
    <property type="match status" value="2"/>
</dbReference>
<protein>
    <submittedName>
        <fullName evidence="6">ABC transporter substrate-binding protein</fullName>
    </submittedName>
</protein>